<name>A0AAD9PJ12_9APIC</name>
<sequence length="753" mass="86682">MDSDFNDETRDLIDICNINDYKNNIVSSYYGKNTKHASVYYGDDFEEYIESVINRITLLDTDIWNAIEELECSNNQNVSVIADSLRKIYECTDDFDLEELVSLLKESEQIASSLNIKRTKLSRLNDLQLLNSMLQCNKNAISLIYNWDSIVRDIKEAFKNYSQFNERAIAESRTLLLSRENDIFNLNKLKDLKNVLASINRDIELCIHSVNQFENISNGLQDFMTQYNCILGQLCSEYINLINDGTDKLSEIPVSPKVILELYIFEIDLLGSVNRFMDEIKCNMIQIINDNFNKNWSSAFGDNEMFLLEFKNQDIVPVLKNQKSIFPNIINSYMEFIASIIAKFKNFLFDIFDYLAEYFPDLVNTWTVDKFLTELLSLAFSNFQCFDEIIMHASQDDINLVAIESFEAFELTLERLYAICEIDNIQVIFNRLSFIPKHLMMEYLMQLYNEANVSIEQPPMNDNFTNIAEGLNGYSMILNKLKNFKNLVDSKSCAHGCNVIFAIFVLNAIHRVYEQVSDHLLGVLQRHFLKSETISSFKSPTISTHKVYKEFLLELHKINMCLLDEAGDAIRHIGTMSTTTSTIMQNSIGVICKDDSFIRELNPTLSMMLKGDTYKDYLQEIFTGGNNIILSYVTILSNAIKKTACGYMSDYHSISPRSANTSLAKNDNFVAYPIEMIGEYFTCLLPIYGDVKTSEFRIIQEGFNKFIDEELERLAGIQNLQSQYHRMNLMHLIKIGNVCNAQATESLEMLLQG</sequence>
<evidence type="ECO:0000313" key="2">
    <source>
        <dbReference type="Proteomes" id="UP001214638"/>
    </source>
</evidence>
<comment type="caution">
    <text evidence="1">The sequence shown here is derived from an EMBL/GenBank/DDBJ whole genome shotgun (WGS) entry which is preliminary data.</text>
</comment>
<dbReference type="GeneID" id="94336614"/>
<keyword evidence="2" id="KW-1185">Reference proteome</keyword>
<evidence type="ECO:0000313" key="1">
    <source>
        <dbReference type="EMBL" id="KAK2195723.1"/>
    </source>
</evidence>
<dbReference type="RefSeq" id="XP_067802566.1">
    <property type="nucleotide sequence ID" value="XM_067947344.1"/>
</dbReference>
<accession>A0AAD9PJ12</accession>
<gene>
    <name evidence="1" type="ORF">BdWA1_002316</name>
</gene>
<protein>
    <submittedName>
        <fullName evidence="1">Uncharacterized protein</fullName>
    </submittedName>
</protein>
<proteinExistence type="predicted"/>
<dbReference type="Proteomes" id="UP001214638">
    <property type="component" value="Unassembled WGS sequence"/>
</dbReference>
<organism evidence="1 2">
    <name type="scientific">Babesia duncani</name>
    <dbReference type="NCBI Taxonomy" id="323732"/>
    <lineage>
        <taxon>Eukaryota</taxon>
        <taxon>Sar</taxon>
        <taxon>Alveolata</taxon>
        <taxon>Apicomplexa</taxon>
        <taxon>Aconoidasida</taxon>
        <taxon>Piroplasmida</taxon>
        <taxon>Babesiidae</taxon>
        <taxon>Babesia</taxon>
    </lineage>
</organism>
<dbReference type="KEGG" id="bdw:94336614"/>
<dbReference type="AlphaFoldDB" id="A0AAD9PJ12"/>
<reference evidence="1" key="1">
    <citation type="journal article" date="2023" name="Nat. Microbiol.">
        <title>Babesia duncani multi-omics identifies virulence factors and drug targets.</title>
        <authorList>
            <person name="Singh P."/>
            <person name="Lonardi S."/>
            <person name="Liang Q."/>
            <person name="Vydyam P."/>
            <person name="Khabirova E."/>
            <person name="Fang T."/>
            <person name="Gihaz S."/>
            <person name="Thekkiniath J."/>
            <person name="Munshi M."/>
            <person name="Abel S."/>
            <person name="Ciampossin L."/>
            <person name="Batugedara G."/>
            <person name="Gupta M."/>
            <person name="Lu X.M."/>
            <person name="Lenz T."/>
            <person name="Chakravarty S."/>
            <person name="Cornillot E."/>
            <person name="Hu Y."/>
            <person name="Ma W."/>
            <person name="Gonzalez L.M."/>
            <person name="Sanchez S."/>
            <person name="Estrada K."/>
            <person name="Sanchez-Flores A."/>
            <person name="Montero E."/>
            <person name="Harb O.S."/>
            <person name="Le Roch K.G."/>
            <person name="Mamoun C.B."/>
        </authorList>
    </citation>
    <scope>NUCLEOTIDE SEQUENCE</scope>
    <source>
        <strain evidence="1">WA1</strain>
    </source>
</reference>
<dbReference type="EMBL" id="JALLKP010000003">
    <property type="protein sequence ID" value="KAK2195723.1"/>
    <property type="molecule type" value="Genomic_DNA"/>
</dbReference>